<feature type="compositionally biased region" description="Acidic residues" evidence="1">
    <location>
        <begin position="15"/>
        <end position="29"/>
    </location>
</feature>
<comment type="caution">
    <text evidence="2">The sequence shown here is derived from an EMBL/GenBank/DDBJ whole genome shotgun (WGS) entry which is preliminary data.</text>
</comment>
<evidence type="ECO:0000313" key="2">
    <source>
        <dbReference type="EMBL" id="KAK5534578.1"/>
    </source>
</evidence>
<evidence type="ECO:0000256" key="1">
    <source>
        <dbReference type="SAM" id="MobiDB-lite"/>
    </source>
</evidence>
<dbReference type="AlphaFoldDB" id="A0AAV9Q5X3"/>
<feature type="compositionally biased region" description="Basic and acidic residues" evidence="1">
    <location>
        <begin position="187"/>
        <end position="199"/>
    </location>
</feature>
<dbReference type="EMBL" id="JAXLQG010000011">
    <property type="protein sequence ID" value="KAK5534578.1"/>
    <property type="molecule type" value="Genomic_DNA"/>
</dbReference>
<organism evidence="2 3">
    <name type="scientific">Vermiconidia calcicola</name>
    <dbReference type="NCBI Taxonomy" id="1690605"/>
    <lineage>
        <taxon>Eukaryota</taxon>
        <taxon>Fungi</taxon>
        <taxon>Dikarya</taxon>
        <taxon>Ascomycota</taxon>
        <taxon>Pezizomycotina</taxon>
        <taxon>Dothideomycetes</taxon>
        <taxon>Dothideomycetidae</taxon>
        <taxon>Mycosphaerellales</taxon>
        <taxon>Extremaceae</taxon>
        <taxon>Vermiconidia</taxon>
    </lineage>
</organism>
<dbReference type="Proteomes" id="UP001345827">
    <property type="component" value="Unassembled WGS sequence"/>
</dbReference>
<evidence type="ECO:0000313" key="3">
    <source>
        <dbReference type="Proteomes" id="UP001345827"/>
    </source>
</evidence>
<feature type="compositionally biased region" description="Basic and acidic residues" evidence="1">
    <location>
        <begin position="30"/>
        <end position="58"/>
    </location>
</feature>
<gene>
    <name evidence="2" type="ORF">LTR25_006610</name>
</gene>
<proteinExistence type="predicted"/>
<reference evidence="2 3" key="1">
    <citation type="submission" date="2023-06" db="EMBL/GenBank/DDBJ databases">
        <title>Black Yeasts Isolated from many extreme environments.</title>
        <authorList>
            <person name="Coleine C."/>
            <person name="Stajich J.E."/>
            <person name="Selbmann L."/>
        </authorList>
    </citation>
    <scope>NUCLEOTIDE SEQUENCE [LARGE SCALE GENOMIC DNA]</scope>
    <source>
        <strain evidence="2 3">CCFEE 5887</strain>
    </source>
</reference>
<name>A0AAV9Q5X3_9PEZI</name>
<feature type="region of interest" description="Disordered" evidence="1">
    <location>
        <begin position="1"/>
        <end position="90"/>
    </location>
</feature>
<keyword evidence="3" id="KW-1185">Reference proteome</keyword>
<feature type="region of interest" description="Disordered" evidence="1">
    <location>
        <begin position="178"/>
        <end position="211"/>
    </location>
</feature>
<accession>A0AAV9Q5X3</accession>
<sequence length="211" mass="23565">MDYNYGQDPSAEQYQGEDQDNYDEFDEQGMDNHDQDHDQMGHNTGHDIGQHQRGHDMGNMDGYDPNGNMDEHDPNGHMNAHDPSGSMDDDHSIGEANKPLIELIVKLFVGDLGQRTPHRPKPKHAHSRFAQDPHHSKVMNVLSKIATEDIHESHIESFIHIGILLMARAAKEIGMTAGHHDDEDEQHQDQGDGDQHADPHANAFGEAPGLD</sequence>
<protein>
    <submittedName>
        <fullName evidence="2">Uncharacterized protein</fullName>
    </submittedName>
</protein>